<dbReference type="Proteomes" id="UP000256488">
    <property type="component" value="Unassembled WGS sequence"/>
</dbReference>
<dbReference type="AlphaFoldDB" id="A0A3E0WRH8"/>
<comment type="caution">
    <text evidence="1">The sequence shown here is derived from an EMBL/GenBank/DDBJ whole genome shotgun (WGS) entry which is preliminary data.</text>
</comment>
<accession>A0A3E0WRH8</accession>
<organism evidence="1 2">
    <name type="scientific">Virgibacillus dokdonensis</name>
    <dbReference type="NCBI Taxonomy" id="302167"/>
    <lineage>
        <taxon>Bacteria</taxon>
        <taxon>Bacillati</taxon>
        <taxon>Bacillota</taxon>
        <taxon>Bacilli</taxon>
        <taxon>Bacillales</taxon>
        <taxon>Bacillaceae</taxon>
        <taxon>Virgibacillus</taxon>
    </lineage>
</organism>
<gene>
    <name evidence="1" type="ORF">CAI16_08005</name>
</gene>
<reference evidence="1 2" key="1">
    <citation type="submission" date="2017-05" db="EMBL/GenBank/DDBJ databases">
        <title>Virgibacillus sp. AK90 isolated from a saltern of Kakinada, India.</title>
        <authorList>
            <person name="Gupta V."/>
            <person name="Sidhu C."/>
            <person name="Korpole S."/>
            <person name="Pinnaka A.K."/>
        </authorList>
    </citation>
    <scope>NUCLEOTIDE SEQUENCE [LARGE SCALE GENOMIC DNA]</scope>
    <source>
        <strain evidence="1 2">AK90</strain>
    </source>
</reference>
<evidence type="ECO:0000313" key="1">
    <source>
        <dbReference type="EMBL" id="RFA35572.1"/>
    </source>
</evidence>
<protein>
    <submittedName>
        <fullName evidence="1">Uncharacterized protein</fullName>
    </submittedName>
</protein>
<dbReference type="RefSeq" id="WP_116277966.1">
    <property type="nucleotide sequence ID" value="NZ_NFZX01000012.1"/>
</dbReference>
<evidence type="ECO:0000313" key="2">
    <source>
        <dbReference type="Proteomes" id="UP000256488"/>
    </source>
</evidence>
<dbReference type="EMBL" id="NFZX01000012">
    <property type="protein sequence ID" value="RFA35572.1"/>
    <property type="molecule type" value="Genomic_DNA"/>
</dbReference>
<proteinExistence type="predicted"/>
<name>A0A3E0WRH8_9BACI</name>
<sequence length="91" mass="10920">MKSYNNFTIIAPTELNFLLYLHYMVDEKRKFPLNQLKNENVEEVKNRIHILWDKFLNEIENKGVYINYLESEGAFLKQIVQNTPKSEKNIL</sequence>